<keyword evidence="2" id="KW-0507">mRNA processing</keyword>
<dbReference type="Pfam" id="PF00400">
    <property type="entry name" value="WD40"/>
    <property type="match status" value="27"/>
</dbReference>
<evidence type="ECO:0000313" key="7">
    <source>
        <dbReference type="EMBL" id="KAL3757177.1"/>
    </source>
</evidence>
<feature type="repeat" description="WD" evidence="5">
    <location>
        <begin position="215"/>
        <end position="249"/>
    </location>
</feature>
<feature type="repeat" description="WD" evidence="5">
    <location>
        <begin position="1321"/>
        <end position="1362"/>
    </location>
</feature>
<feature type="region of interest" description="Disordered" evidence="6">
    <location>
        <begin position="1"/>
        <end position="40"/>
    </location>
</feature>
<feature type="repeat" description="WD" evidence="5">
    <location>
        <begin position="1231"/>
        <end position="1265"/>
    </location>
</feature>
<dbReference type="GO" id="GO:0008380">
    <property type="term" value="P:RNA splicing"/>
    <property type="evidence" value="ECO:0007669"/>
    <property type="project" value="UniProtKB-KW"/>
</dbReference>
<evidence type="ECO:0000256" key="3">
    <source>
        <dbReference type="ARBA" id="ARBA00022737"/>
    </source>
</evidence>
<evidence type="ECO:0000256" key="1">
    <source>
        <dbReference type="ARBA" id="ARBA00022574"/>
    </source>
</evidence>
<feature type="region of interest" description="Disordered" evidence="6">
    <location>
        <begin position="55"/>
        <end position="75"/>
    </location>
</feature>
<feature type="repeat" description="WD" evidence="5">
    <location>
        <begin position="1139"/>
        <end position="1180"/>
    </location>
</feature>
<dbReference type="InterPro" id="IPR019775">
    <property type="entry name" value="WD40_repeat_CS"/>
</dbReference>
<dbReference type="PANTHER" id="PTHR44006:SF1">
    <property type="entry name" value="U5 SMALL NUCLEAR RIBONUCLEOPROTEIN 40 KDA PROTEIN"/>
    <property type="match status" value="1"/>
</dbReference>
<accession>A0ABD3M4T4</accession>
<feature type="repeat" description="WD" evidence="5">
    <location>
        <begin position="808"/>
        <end position="849"/>
    </location>
</feature>
<feature type="repeat" description="WD" evidence="5">
    <location>
        <begin position="1096"/>
        <end position="1128"/>
    </location>
</feature>
<dbReference type="InterPro" id="IPR001680">
    <property type="entry name" value="WD40_rpt"/>
</dbReference>
<dbReference type="PROSITE" id="PS50294">
    <property type="entry name" value="WD_REPEATS_REGION"/>
    <property type="match status" value="13"/>
</dbReference>
<feature type="repeat" description="WD" evidence="5">
    <location>
        <begin position="765"/>
        <end position="797"/>
    </location>
</feature>
<evidence type="ECO:0000256" key="4">
    <source>
        <dbReference type="ARBA" id="ARBA00023187"/>
    </source>
</evidence>
<keyword evidence="8" id="KW-1185">Reference proteome</keyword>
<dbReference type="EMBL" id="JALLBG020000272">
    <property type="protein sequence ID" value="KAL3757177.1"/>
    <property type="molecule type" value="Genomic_DNA"/>
</dbReference>
<comment type="caution">
    <text evidence="7">The sequence shown here is derived from an EMBL/GenBank/DDBJ whole genome shotgun (WGS) entry which is preliminary data.</text>
</comment>
<feature type="repeat" description="WD" evidence="5">
    <location>
        <begin position="80"/>
        <end position="112"/>
    </location>
</feature>
<evidence type="ECO:0000256" key="5">
    <source>
        <dbReference type="PROSITE-ProRule" id="PRU00221"/>
    </source>
</evidence>
<keyword evidence="4" id="KW-0508">mRNA splicing</keyword>
<feature type="repeat" description="WD" evidence="5">
    <location>
        <begin position="569"/>
        <end position="603"/>
    </location>
</feature>
<evidence type="ECO:0000313" key="8">
    <source>
        <dbReference type="Proteomes" id="UP001530293"/>
    </source>
</evidence>
<gene>
    <name evidence="7" type="ORF">ACHAWU_004609</name>
</gene>
<keyword evidence="1 5" id="KW-0853">WD repeat</keyword>
<feature type="repeat" description="WD" evidence="5">
    <location>
        <begin position="850"/>
        <end position="886"/>
    </location>
</feature>
<protein>
    <submittedName>
        <fullName evidence="7">Uncharacterized protein</fullName>
    </submittedName>
</protein>
<feature type="compositionally biased region" description="Basic and acidic residues" evidence="6">
    <location>
        <begin position="15"/>
        <end position="40"/>
    </location>
</feature>
<dbReference type="PROSITE" id="PS50082">
    <property type="entry name" value="WD_REPEATS_2"/>
    <property type="match status" value="28"/>
</dbReference>
<sequence>MTAAADDEYGASFRPVEEEHNSNDNDDEPPTKRSCHDNTKSNDFNKVILYAPPLEDDNEHLHSNSSNIRTSSLSEPTMKLSGHKGSVYCLSYDPQGELLCSGSFDSTVLLWKASGNCENIAVLTGHKNAILDVTFTNDSEKIITASADYNLGVYDSYNGERIKRFMGHKGIVNAVDVCREGSAALAVSASDDCTAKLWDTRVRGEVGCLMDNYQLTAVAYANDGNVVYTGGIDNCITAWDVRQMHKSMTMKGHTDTITCLALNPKGTHLLSNSMDGTLRSWDIRPFIDDSSGKKKRHDKTFVGGTHNAEKGLLNCAWSADGSMVTGGSADRVVHIWDELSAEELYVLPGHNGCVNSVIFHPKEHVVASASSDKTIFVAHCGPTVTYNVPLGLEVFDVVFTVILYAPPLEDDNEHLHSNSSNIRTSSLSEPTMKLSGHKGSVYCLSYDPQGELICSGSFDSTVLLWKASGNCENIAVLTGHKNAILDVTFTNDSERIITASADNNLGVYDLYTGERIKRFMGHKGIVNAVDVCREGSAALAVSASDDCTAKLWDTRVRGEVGCLTDNYQLTAVAYANDGNVVYTGGIDNCITAWDVRQMHKSMTMKGHTDTITCLALNPKGTHLLSNSMDGTLRSWDIRPFIDDSSGKKKRHDKTFVGGTHNAEKGLLNCAWSADGSMVTGGSADRVVHIWDELSAEELYVLPGHNGCVNSVIFHPKEHVVASASSDKTIFVVILYAPPLEDDNEHLHSNSSNIRTSSLSEPTMKLSGHKGSVYCLSYDPQGELICSGSFDSTVLLWKASGNCENIAVLTGHKNAILDVTFTNDSEKIITASADNNLGVYDLYTGERIKRFMGHKGIVNAVDVCREGSAALAVSASDDCTAKLWDTRVRGEVGCLTDNYQLTAVAYANDGNVVYTGGIDNCITAWDVRQMHKSMTMKGHTDTITCLALNPKGTHLLSNSMDGTLRSWDIRPFIDDSSGKKKRHDKTFVGGTHNAEKGLLNCAWSADGSMVTGGSADRVVHIWDELSAEELYVLPGHNGCVNSVIFHPKEHVVASASSDKTIFVVILYAPPLEDDNEHLHSNSSNIRTSSLSEPTMKLSGHKGSVYCLSYDPQGELICSGSFDSTVLLWKASGNCENIAVLTGHKNAILDVTFTNDSEKIITASADNNLGVYDLYTGERIKRFMGHKGIVNAVDVCREGSAALAVSASDDCTAKLWDTRVRGEVGCLTDNYQLTAVAYANDGNVVYTGGIDNCITAWDVRQMHKSMTMKGHTDTITCLALNPKGTHLLSNSMDGTLRSWDIRPFIDDSSGKKKRHDKTFVGGTHNAEKGLLNCAWSADGSMVTGGSADRVVHIWDELSAEELYVLPGHNGCVNSVIFHPKEHVVASASSDKTIFVGELS</sequence>
<dbReference type="PRINTS" id="PR00320">
    <property type="entry name" value="GPROTEINBRPT"/>
</dbReference>
<dbReference type="GO" id="GO:0006397">
    <property type="term" value="P:mRNA processing"/>
    <property type="evidence" value="ECO:0007669"/>
    <property type="project" value="UniProtKB-KW"/>
</dbReference>
<feature type="repeat" description="WD" evidence="5">
    <location>
        <begin position="1032"/>
        <end position="1062"/>
    </location>
</feature>
<feature type="repeat" description="WD" evidence="5">
    <location>
        <begin position="900"/>
        <end position="934"/>
    </location>
</feature>
<dbReference type="InterPro" id="IPR036322">
    <property type="entry name" value="WD40_repeat_dom_sf"/>
</dbReference>
<feature type="repeat" description="WD" evidence="5">
    <location>
        <begin position="604"/>
        <end position="638"/>
    </location>
</feature>
<feature type="compositionally biased region" description="Low complexity" evidence="6">
    <location>
        <begin position="63"/>
        <end position="74"/>
    </location>
</feature>
<dbReference type="PANTHER" id="PTHR44006">
    <property type="entry name" value="U5 SMALL NUCLEAR RIBONUCLEOPROTEIN 40 KDA PROTEIN"/>
    <property type="match status" value="1"/>
</dbReference>
<feature type="repeat" description="WD" evidence="5">
    <location>
        <begin position="434"/>
        <end position="466"/>
    </location>
</feature>
<feature type="repeat" description="WD" evidence="5">
    <location>
        <begin position="123"/>
        <end position="164"/>
    </location>
</feature>
<feature type="repeat" description="WD" evidence="5">
    <location>
        <begin position="990"/>
        <end position="1031"/>
    </location>
</feature>
<dbReference type="InterPro" id="IPR020472">
    <property type="entry name" value="WD40_PAC1"/>
</dbReference>
<feature type="repeat" description="WD" evidence="5">
    <location>
        <begin position="250"/>
        <end position="284"/>
    </location>
</feature>
<dbReference type="SUPFAM" id="SSF50978">
    <property type="entry name" value="WD40 repeat-like"/>
    <property type="match status" value="4"/>
</dbReference>
<feature type="repeat" description="WD" evidence="5">
    <location>
        <begin position="347"/>
        <end position="377"/>
    </location>
</feature>
<evidence type="ECO:0000256" key="6">
    <source>
        <dbReference type="SAM" id="MobiDB-lite"/>
    </source>
</evidence>
<feature type="repeat" description="WD" evidence="5">
    <location>
        <begin position="305"/>
        <end position="346"/>
    </location>
</feature>
<keyword evidence="3" id="KW-0677">Repeat</keyword>
<name>A0ABD3M4T4_9STRA</name>
<feature type="repeat" description="WD" evidence="5">
    <location>
        <begin position="1363"/>
        <end position="1397"/>
    </location>
</feature>
<feature type="repeat" description="WD" evidence="5">
    <location>
        <begin position="1181"/>
        <end position="1217"/>
    </location>
</feature>
<dbReference type="Gene3D" id="2.130.10.10">
    <property type="entry name" value="YVTN repeat-like/Quinoprotein amine dehydrogenase"/>
    <property type="match status" value="4"/>
</dbReference>
<feature type="repeat" description="WD" evidence="5">
    <location>
        <begin position="477"/>
        <end position="518"/>
    </location>
</feature>
<reference evidence="7 8" key="1">
    <citation type="submission" date="2024-10" db="EMBL/GenBank/DDBJ databases">
        <title>Updated reference genomes for cyclostephanoid diatoms.</title>
        <authorList>
            <person name="Roberts W.R."/>
            <person name="Alverson A.J."/>
        </authorList>
    </citation>
    <scope>NUCLEOTIDE SEQUENCE [LARGE SCALE GENOMIC DNA]</scope>
    <source>
        <strain evidence="7 8">AJA232-27</strain>
    </source>
</reference>
<feature type="repeat" description="WD" evidence="5">
    <location>
        <begin position="519"/>
        <end position="555"/>
    </location>
</feature>
<feature type="repeat" description="WD" evidence="5">
    <location>
        <begin position="1266"/>
        <end position="1300"/>
    </location>
</feature>
<dbReference type="SMART" id="SM00320">
    <property type="entry name" value="WD40"/>
    <property type="match status" value="28"/>
</dbReference>
<dbReference type="CDD" id="cd00200">
    <property type="entry name" value="WD40"/>
    <property type="match status" value="5"/>
</dbReference>
<feature type="repeat" description="WD" evidence="5">
    <location>
        <begin position="935"/>
        <end position="969"/>
    </location>
</feature>
<dbReference type="PROSITE" id="PS00678">
    <property type="entry name" value="WD_REPEATS_1"/>
    <property type="match status" value="8"/>
</dbReference>
<organism evidence="7 8">
    <name type="scientific">Discostella pseudostelligera</name>
    <dbReference type="NCBI Taxonomy" id="259834"/>
    <lineage>
        <taxon>Eukaryota</taxon>
        <taxon>Sar</taxon>
        <taxon>Stramenopiles</taxon>
        <taxon>Ochrophyta</taxon>
        <taxon>Bacillariophyta</taxon>
        <taxon>Coscinodiscophyceae</taxon>
        <taxon>Thalassiosirophycidae</taxon>
        <taxon>Stephanodiscales</taxon>
        <taxon>Stephanodiscaceae</taxon>
        <taxon>Discostella</taxon>
    </lineage>
</organism>
<feature type="repeat" description="WD" evidence="5">
    <location>
        <begin position="165"/>
        <end position="201"/>
    </location>
</feature>
<feature type="repeat" description="WD" evidence="5">
    <location>
        <begin position="659"/>
        <end position="700"/>
    </location>
</feature>
<evidence type="ECO:0000256" key="2">
    <source>
        <dbReference type="ARBA" id="ARBA00022664"/>
    </source>
</evidence>
<feature type="repeat" description="WD" evidence="5">
    <location>
        <begin position="701"/>
        <end position="731"/>
    </location>
</feature>
<dbReference type="Proteomes" id="UP001530293">
    <property type="component" value="Unassembled WGS sequence"/>
</dbReference>
<dbReference type="InterPro" id="IPR052234">
    <property type="entry name" value="U5_snRNP_Component"/>
</dbReference>
<dbReference type="InterPro" id="IPR015943">
    <property type="entry name" value="WD40/YVTN_repeat-like_dom_sf"/>
</dbReference>
<proteinExistence type="predicted"/>